<organism evidence="2">
    <name type="scientific">Perkinsus marinus (strain ATCC 50983 / TXsc)</name>
    <dbReference type="NCBI Taxonomy" id="423536"/>
    <lineage>
        <taxon>Eukaryota</taxon>
        <taxon>Sar</taxon>
        <taxon>Alveolata</taxon>
        <taxon>Perkinsozoa</taxon>
        <taxon>Perkinsea</taxon>
        <taxon>Perkinsida</taxon>
        <taxon>Perkinsidae</taxon>
        <taxon>Perkinsus</taxon>
    </lineage>
</organism>
<accession>C5KQS9</accession>
<dbReference type="AlphaFoldDB" id="C5KQS9"/>
<name>C5KQS9_PERM5</name>
<dbReference type="Proteomes" id="UP000007800">
    <property type="component" value="Unassembled WGS sequence"/>
</dbReference>
<gene>
    <name evidence="1" type="ORF">Pmar_PMAR020766</name>
</gene>
<sequence length="93" mass="10250">MSSRLKAGSTSMLKSSTGIDRVAKELNLRSLFVIAIMLIVSRKAMMCHSVSTERMDNDDDDGSTVAVMLDRDSFVNEQAQAGQRTETLIVTHE</sequence>
<evidence type="ECO:0000313" key="2">
    <source>
        <dbReference type="Proteomes" id="UP000007800"/>
    </source>
</evidence>
<dbReference type="EMBL" id="GG675521">
    <property type="protein sequence ID" value="EER13175.1"/>
    <property type="molecule type" value="Genomic_DNA"/>
</dbReference>
<protein>
    <submittedName>
        <fullName evidence="1">Uncharacterized protein</fullName>
    </submittedName>
</protein>
<keyword evidence="2" id="KW-1185">Reference proteome</keyword>
<dbReference type="InParanoid" id="C5KQS9"/>
<dbReference type="GeneID" id="9056972"/>
<dbReference type="RefSeq" id="XP_002781380.1">
    <property type="nucleotide sequence ID" value="XM_002781334.1"/>
</dbReference>
<proteinExistence type="predicted"/>
<evidence type="ECO:0000313" key="1">
    <source>
        <dbReference type="EMBL" id="EER13175.1"/>
    </source>
</evidence>
<reference evidence="1 2" key="1">
    <citation type="submission" date="2008-07" db="EMBL/GenBank/DDBJ databases">
        <authorList>
            <person name="El-Sayed N."/>
            <person name="Caler E."/>
            <person name="Inman J."/>
            <person name="Amedeo P."/>
            <person name="Hass B."/>
            <person name="Wortman J."/>
        </authorList>
    </citation>
    <scope>NUCLEOTIDE SEQUENCE [LARGE SCALE GENOMIC DNA]</scope>
    <source>
        <strain evidence="2">ATCC 50983 / TXsc</strain>
    </source>
</reference>